<keyword evidence="4" id="KW-1185">Reference proteome</keyword>
<keyword evidence="3" id="KW-0378">Hydrolase</keyword>
<dbReference type="InterPro" id="IPR024403">
    <property type="entry name" value="DHOase_cat"/>
</dbReference>
<sequence length="428" mass="46021">MKYVLDNARLLDPASGNDGIATLIIEEGKVSKIIKDKSIDNYAEAQKFDLSGKVIMPGLVDLCSHLKGGNDPYHNLNRELNAAVAGGITSLVLSPDTQPILDEPGLVDTILRNAQDMGLSNVYPLGALTMGLEGEVLAPMATLKNAGCIGFSQSNNPLINLSTLNRAMRYARTHHLALWLQASEPNLTADGVMASGAYASRLGLKGIPVQAETIALNTLFALQKSTMTTLHISNLTSAEGISIVREAKKQGLPVTCDVSINNLTFIDQDVGFFDSHFRLSPPLRSQKDRSAITEGLLDGTIDAISSNHMSVSSDHKQVPFAEAQAGAVGFELLLSSVIKWSLQNNVALLDAISFISNKPGQILSKQLNLGSIHEGMPADLICVDLETEWVPSSDTLSSLNYHTPFLNYPLPAKVNMTFVGGKLVFNRE</sequence>
<dbReference type="EC" id="3.5.2.3" evidence="3"/>
<dbReference type="InterPro" id="IPR004722">
    <property type="entry name" value="DHOase"/>
</dbReference>
<dbReference type="GO" id="GO:0004151">
    <property type="term" value="F:dihydroorotase activity"/>
    <property type="evidence" value="ECO:0007669"/>
    <property type="project" value="UniProtKB-EC"/>
</dbReference>
<protein>
    <submittedName>
        <fullName evidence="3">Dihydroorotase</fullName>
        <ecNumber evidence="3">3.5.2.3</ecNumber>
    </submittedName>
</protein>
<dbReference type="Pfam" id="PF12890">
    <property type="entry name" value="DHOase"/>
    <property type="match status" value="1"/>
</dbReference>
<dbReference type="InterPro" id="IPR050138">
    <property type="entry name" value="DHOase/Allantoinase_Hydrolase"/>
</dbReference>
<evidence type="ECO:0000313" key="3">
    <source>
        <dbReference type="EMBL" id="AFN36453.1"/>
    </source>
</evidence>
<dbReference type="RefSeq" id="WP_014840605.1">
    <property type="nucleotide sequence ID" value="NC_018108.1"/>
</dbReference>
<dbReference type="PANTHER" id="PTHR43668:SF2">
    <property type="entry name" value="ALLANTOINASE"/>
    <property type="match status" value="1"/>
</dbReference>
<proteinExistence type="predicted"/>
<evidence type="ECO:0000259" key="2">
    <source>
        <dbReference type="Pfam" id="PF12890"/>
    </source>
</evidence>
<feature type="domain" description="Dihydroorotase catalytic" evidence="2">
    <location>
        <begin position="52"/>
        <end position="239"/>
    </location>
</feature>
<dbReference type="InterPro" id="IPR032466">
    <property type="entry name" value="Metal_Hydrolase"/>
</dbReference>
<dbReference type="SUPFAM" id="SSF51338">
    <property type="entry name" value="Composite domain of metallo-dependent hydrolases"/>
    <property type="match status" value="1"/>
</dbReference>
<accession>A0ABM5NBW5</accession>
<organism evidence="3 4">
    <name type="scientific">Taylorella equigenitalis ATCC 35865</name>
    <dbReference type="NCBI Taxonomy" id="743973"/>
    <lineage>
        <taxon>Bacteria</taxon>
        <taxon>Pseudomonadati</taxon>
        <taxon>Pseudomonadota</taxon>
        <taxon>Betaproteobacteria</taxon>
        <taxon>Burkholderiales</taxon>
        <taxon>Alcaligenaceae</taxon>
        <taxon>Taylorella</taxon>
    </lineage>
</organism>
<dbReference type="PANTHER" id="PTHR43668">
    <property type="entry name" value="ALLANTOINASE"/>
    <property type="match status" value="1"/>
</dbReference>
<reference evidence="3 4" key="1">
    <citation type="journal article" date="2012" name="Vet. Microbiol.">
        <title>Comparative genomic analyses of the Taylorellae.</title>
        <authorList>
            <person name="Hauser H."/>
            <person name="Richter D.C."/>
            <person name="van Tonder A."/>
            <person name="Clark L."/>
            <person name="Preston A."/>
        </authorList>
    </citation>
    <scope>NUCLEOTIDE SEQUENCE [LARGE SCALE GENOMIC DNA]</scope>
    <source>
        <strain evidence="3 4">ATCC 35865</strain>
    </source>
</reference>
<dbReference type="SUPFAM" id="SSF51556">
    <property type="entry name" value="Metallo-dependent hydrolases"/>
    <property type="match status" value="1"/>
</dbReference>
<dbReference type="InterPro" id="IPR011059">
    <property type="entry name" value="Metal-dep_hydrolase_composite"/>
</dbReference>
<dbReference type="NCBIfam" id="NF005791">
    <property type="entry name" value="PRK07627.1"/>
    <property type="match status" value="1"/>
</dbReference>
<keyword evidence="1" id="KW-0665">Pyrimidine biosynthesis</keyword>
<evidence type="ECO:0000256" key="1">
    <source>
        <dbReference type="ARBA" id="ARBA00022975"/>
    </source>
</evidence>
<dbReference type="CDD" id="cd01317">
    <property type="entry name" value="DHOase_IIa"/>
    <property type="match status" value="1"/>
</dbReference>
<name>A0ABM5NBW5_9BURK</name>
<dbReference type="Gene3D" id="2.30.40.10">
    <property type="entry name" value="Urease, subunit C, domain 1"/>
    <property type="match status" value="1"/>
</dbReference>
<dbReference type="Gene3D" id="3.20.20.140">
    <property type="entry name" value="Metal-dependent hydrolases"/>
    <property type="match status" value="1"/>
</dbReference>
<gene>
    <name evidence="3" type="primary">pyrC</name>
    <name evidence="3" type="ORF">KUI_1404</name>
</gene>
<dbReference type="Proteomes" id="UP000003121">
    <property type="component" value="Chromosome"/>
</dbReference>
<evidence type="ECO:0000313" key="4">
    <source>
        <dbReference type="Proteomes" id="UP000003121"/>
    </source>
</evidence>
<dbReference type="EMBL" id="CP003264">
    <property type="protein sequence ID" value="AFN36453.1"/>
    <property type="molecule type" value="Genomic_DNA"/>
</dbReference>